<evidence type="ECO:0000256" key="3">
    <source>
        <dbReference type="SAM" id="MobiDB-lite"/>
    </source>
</evidence>
<proteinExistence type="predicted"/>
<comment type="caution">
    <text evidence="5">The sequence shown here is derived from an EMBL/GenBank/DDBJ whole genome shotgun (WGS) entry which is preliminary data.</text>
</comment>
<feature type="domain" description="Signal transduction histidine kinase dimerisation/phosphoacceptor" evidence="4">
    <location>
        <begin position="342"/>
        <end position="410"/>
    </location>
</feature>
<organism evidence="5 6">
    <name type="scientific">Aurantiacibacter spongiae</name>
    <dbReference type="NCBI Taxonomy" id="2488860"/>
    <lineage>
        <taxon>Bacteria</taxon>
        <taxon>Pseudomonadati</taxon>
        <taxon>Pseudomonadota</taxon>
        <taxon>Alphaproteobacteria</taxon>
        <taxon>Sphingomonadales</taxon>
        <taxon>Erythrobacteraceae</taxon>
        <taxon>Aurantiacibacter</taxon>
    </lineage>
</organism>
<dbReference type="Gene3D" id="1.10.287.130">
    <property type="match status" value="1"/>
</dbReference>
<evidence type="ECO:0000313" key="5">
    <source>
        <dbReference type="EMBL" id="RPF72420.1"/>
    </source>
</evidence>
<dbReference type="EMBL" id="RPFZ01000001">
    <property type="protein sequence ID" value="RPF72420.1"/>
    <property type="molecule type" value="Genomic_DNA"/>
</dbReference>
<dbReference type="CDD" id="cd00082">
    <property type="entry name" value="HisKA"/>
    <property type="match status" value="1"/>
</dbReference>
<keyword evidence="6" id="KW-1185">Reference proteome</keyword>
<protein>
    <recommendedName>
        <fullName evidence="2">histidine kinase</fullName>
        <ecNumber evidence="2">2.7.13.3</ecNumber>
    </recommendedName>
</protein>
<dbReference type="InterPro" id="IPR003661">
    <property type="entry name" value="HisK_dim/P_dom"/>
</dbReference>
<keyword evidence="5" id="KW-0808">Transferase</keyword>
<keyword evidence="5" id="KW-0418">Kinase</keyword>
<accession>A0A3N5CXS2</accession>
<dbReference type="RefSeq" id="WP_123881986.1">
    <property type="nucleotide sequence ID" value="NZ_RPFZ01000001.1"/>
</dbReference>
<dbReference type="AlphaFoldDB" id="A0A3N5CXS2"/>
<dbReference type="EC" id="2.7.13.3" evidence="2"/>
<gene>
    <name evidence="5" type="ORF">EG799_12885</name>
</gene>
<evidence type="ECO:0000313" key="6">
    <source>
        <dbReference type="Proteomes" id="UP000275232"/>
    </source>
</evidence>
<dbReference type="InterPro" id="IPR036097">
    <property type="entry name" value="HisK_dim/P_sf"/>
</dbReference>
<feature type="region of interest" description="Disordered" evidence="3">
    <location>
        <begin position="158"/>
        <end position="196"/>
    </location>
</feature>
<dbReference type="SUPFAM" id="SSF47384">
    <property type="entry name" value="Homodimeric domain of signal transducing histidine kinase"/>
    <property type="match status" value="1"/>
</dbReference>
<sequence length="571" mass="60424">MQFDDRLATVLRMRTDSDAAARTQFRQLVDLMGTTRLPPTGAMTSAAYIVLGLLQRAIPEEDQSRILREPGTRLRVPRFVALLAEGPSKPAAAAMATARLREDEWLRLIPSLPVIARGFLRHRRDLPQSARQLLARLGVGDLVLTGAVAGALPAADGAQLPAPAPAPTPPASPQDTASPAADERTDAPAARQSQVESVGALLRRIEAFREERSGRSSLPEPLPARGRDRARTDAASDRFDFTTGADGAVIWADEDIAPLAVGLMLTAPTAGDLVRVSDRTRAALAHRQPLRAAPVTLAAAPAISGEWRMEATPVFEQATGGFAGYHGRLYRPLLLPANDEDSPADAMRQVLHELRTPVNALQGFAEIIQQQLFGAVPHEYRAHAAAISVDAAKLLAGFDEVDRLVKLEAGGMALEDGETDLRTALVETIRRLEGVLRPRNAGFALDVAGSPFAVALDRSDAMVLCWRLLATAAGAMGPGETIPAELRGDGQTITLKMEVPRSLLGEDGAPAAAPGQRRVVSAGMFGPGFAFRLAQAEARAAGGTLACEDEQVVLTLPALTAGDAGHSRTAG</sequence>
<evidence type="ECO:0000259" key="4">
    <source>
        <dbReference type="SMART" id="SM00388"/>
    </source>
</evidence>
<dbReference type="OrthoDB" id="9813151at2"/>
<comment type="catalytic activity">
    <reaction evidence="1">
        <text>ATP + protein L-histidine = ADP + protein N-phospho-L-histidine.</text>
        <dbReference type="EC" id="2.7.13.3"/>
    </reaction>
</comment>
<feature type="region of interest" description="Disordered" evidence="3">
    <location>
        <begin position="210"/>
        <end position="233"/>
    </location>
</feature>
<dbReference type="GO" id="GO:0000155">
    <property type="term" value="F:phosphorelay sensor kinase activity"/>
    <property type="evidence" value="ECO:0007669"/>
    <property type="project" value="InterPro"/>
</dbReference>
<name>A0A3N5CXS2_9SPHN</name>
<dbReference type="SMART" id="SM00388">
    <property type="entry name" value="HisKA"/>
    <property type="match status" value="1"/>
</dbReference>
<evidence type="ECO:0000256" key="1">
    <source>
        <dbReference type="ARBA" id="ARBA00000085"/>
    </source>
</evidence>
<reference evidence="5 6" key="1">
    <citation type="submission" date="2018-11" db="EMBL/GenBank/DDBJ databases">
        <title>Erythrobacter spongiae sp. nov., isolated from a marine sponge.</title>
        <authorList>
            <person name="Zhuang L."/>
            <person name="Luo L."/>
        </authorList>
    </citation>
    <scope>NUCLEOTIDE SEQUENCE [LARGE SCALE GENOMIC DNA]</scope>
    <source>
        <strain evidence="5 6">HN-E23</strain>
    </source>
</reference>
<dbReference type="Proteomes" id="UP000275232">
    <property type="component" value="Unassembled WGS sequence"/>
</dbReference>
<evidence type="ECO:0000256" key="2">
    <source>
        <dbReference type="ARBA" id="ARBA00012438"/>
    </source>
</evidence>
<feature type="compositionally biased region" description="Pro residues" evidence="3">
    <location>
        <begin position="162"/>
        <end position="172"/>
    </location>
</feature>